<evidence type="ECO:0000256" key="1">
    <source>
        <dbReference type="SAM" id="Coils"/>
    </source>
</evidence>
<feature type="region of interest" description="Disordered" evidence="2">
    <location>
        <begin position="123"/>
        <end position="149"/>
    </location>
</feature>
<dbReference type="OrthoDB" id="9910609at2"/>
<feature type="coiled-coil region" evidence="1">
    <location>
        <begin position="83"/>
        <end position="110"/>
    </location>
</feature>
<dbReference type="RefSeq" id="WP_009196318.1">
    <property type="nucleotide sequence ID" value="NZ_AODQ01000081.1"/>
</dbReference>
<feature type="region of interest" description="Disordered" evidence="2">
    <location>
        <begin position="22"/>
        <end position="44"/>
    </location>
</feature>
<evidence type="ECO:0000313" key="4">
    <source>
        <dbReference type="EMBL" id="EMR01952.1"/>
    </source>
</evidence>
<evidence type="ECO:0000256" key="2">
    <source>
        <dbReference type="SAM" id="MobiDB-lite"/>
    </source>
</evidence>
<sequence length="149" mass="17061">MKKMKMIVAAAFLFLSVTAFAQTSPQKSSEKPTKEHYKKGHKRAAHAGVNIDEWASKLDLTASQVTQWKALQEAGKTQMHTLKANTELSREEKKAQMKNLRQQNRAELQKILTTEQWAQYQELRKAEREARQAQAGDRKGKRPAKGERK</sequence>
<keyword evidence="1" id="KW-0175">Coiled coil</keyword>
<dbReference type="EMBL" id="AODQ01000081">
    <property type="protein sequence ID" value="EMR01952.1"/>
    <property type="molecule type" value="Genomic_DNA"/>
</dbReference>
<gene>
    <name evidence="4" type="ORF">ADICEAN_02931</name>
</gene>
<dbReference type="Proteomes" id="UP000011910">
    <property type="component" value="Unassembled WGS sequence"/>
</dbReference>
<reference evidence="4 5" key="1">
    <citation type="journal article" date="2013" name="Genome Announc.">
        <title>Draft Genome Sequence of Cesiribacter andamanensis Strain AMV16T, Isolated from a Soil Sample from a Mud Volcano in the Andaman Islands, India.</title>
        <authorList>
            <person name="Shivaji S."/>
            <person name="Ara S."/>
            <person name="Begum Z."/>
            <person name="Srinivas T.N."/>
            <person name="Singh A."/>
            <person name="Kumar Pinnaka A."/>
        </authorList>
    </citation>
    <scope>NUCLEOTIDE SEQUENCE [LARGE SCALE GENOMIC DNA]</scope>
    <source>
        <strain evidence="4 5">AMV16</strain>
    </source>
</reference>
<protein>
    <submittedName>
        <fullName evidence="4">Periplasmic repressor CpxP</fullName>
    </submittedName>
</protein>
<keyword evidence="5" id="KW-1185">Reference proteome</keyword>
<name>M7N3T2_9BACT</name>
<keyword evidence="3" id="KW-0732">Signal</keyword>
<feature type="chain" id="PRO_5004082036" evidence="3">
    <location>
        <begin position="22"/>
        <end position="149"/>
    </location>
</feature>
<evidence type="ECO:0000256" key="3">
    <source>
        <dbReference type="SAM" id="SignalP"/>
    </source>
</evidence>
<proteinExistence type="predicted"/>
<comment type="caution">
    <text evidence="4">The sequence shown here is derived from an EMBL/GenBank/DDBJ whole genome shotgun (WGS) entry which is preliminary data.</text>
</comment>
<evidence type="ECO:0000313" key="5">
    <source>
        <dbReference type="Proteomes" id="UP000011910"/>
    </source>
</evidence>
<organism evidence="4 5">
    <name type="scientific">Cesiribacter andamanensis AMV16</name>
    <dbReference type="NCBI Taxonomy" id="1279009"/>
    <lineage>
        <taxon>Bacteria</taxon>
        <taxon>Pseudomonadati</taxon>
        <taxon>Bacteroidota</taxon>
        <taxon>Cytophagia</taxon>
        <taxon>Cytophagales</taxon>
        <taxon>Cesiribacteraceae</taxon>
        <taxon>Cesiribacter</taxon>
    </lineage>
</organism>
<dbReference type="AlphaFoldDB" id="M7N3T2"/>
<accession>M7N3T2</accession>
<dbReference type="eggNOG" id="ENOG5033AAP">
    <property type="taxonomic scope" value="Bacteria"/>
</dbReference>
<dbReference type="Pfam" id="PF07813">
    <property type="entry name" value="LTXXQ"/>
    <property type="match status" value="1"/>
</dbReference>
<dbReference type="InterPro" id="IPR012899">
    <property type="entry name" value="LTXXQ"/>
</dbReference>
<feature type="signal peptide" evidence="3">
    <location>
        <begin position="1"/>
        <end position="21"/>
    </location>
</feature>